<feature type="region of interest" description="Disordered" evidence="4">
    <location>
        <begin position="1"/>
        <end position="21"/>
    </location>
</feature>
<evidence type="ECO:0000313" key="6">
    <source>
        <dbReference type="Proteomes" id="UP000317550"/>
    </source>
</evidence>
<evidence type="ECO:0000256" key="2">
    <source>
        <dbReference type="ARBA" id="ARBA00022723"/>
    </source>
</evidence>
<dbReference type="Gene3D" id="1.20.120.450">
    <property type="entry name" value="dinb family like domain"/>
    <property type="match status" value="1"/>
</dbReference>
<evidence type="ECO:0000313" key="5">
    <source>
        <dbReference type="EMBL" id="QDQ26932.1"/>
    </source>
</evidence>
<feature type="binding site" evidence="3">
    <location>
        <position position="167"/>
    </location>
    <ligand>
        <name>a divalent metal cation</name>
        <dbReference type="ChEBI" id="CHEBI:60240"/>
    </ligand>
</feature>
<evidence type="ECO:0000256" key="4">
    <source>
        <dbReference type="SAM" id="MobiDB-lite"/>
    </source>
</evidence>
<keyword evidence="2 3" id="KW-0479">Metal-binding</keyword>
<feature type="binding site" evidence="3">
    <location>
        <position position="80"/>
    </location>
    <ligand>
        <name>a divalent metal cation</name>
        <dbReference type="ChEBI" id="CHEBI:60240"/>
    </ligand>
</feature>
<evidence type="ECO:0000256" key="1">
    <source>
        <dbReference type="ARBA" id="ARBA00008635"/>
    </source>
</evidence>
<dbReference type="Pfam" id="PF05163">
    <property type="entry name" value="DinB"/>
    <property type="match status" value="1"/>
</dbReference>
<comment type="similarity">
    <text evidence="1">Belongs to the DinB family.</text>
</comment>
<dbReference type="AlphaFoldDB" id="A0A516SFL4"/>
<dbReference type="SUPFAM" id="SSF109854">
    <property type="entry name" value="DinB/YfiT-like putative metalloenzymes"/>
    <property type="match status" value="1"/>
</dbReference>
<keyword evidence="6" id="KW-1185">Reference proteome</keyword>
<dbReference type="PANTHER" id="PTHR37302">
    <property type="entry name" value="SLR1116 PROTEIN"/>
    <property type="match status" value="1"/>
</dbReference>
<feature type="binding site" evidence="3">
    <location>
        <position position="163"/>
    </location>
    <ligand>
        <name>a divalent metal cation</name>
        <dbReference type="ChEBI" id="CHEBI:60240"/>
    </ligand>
</feature>
<organism evidence="5 6">
    <name type="scientific">Chitinimonas arctica</name>
    <dbReference type="NCBI Taxonomy" id="2594795"/>
    <lineage>
        <taxon>Bacteria</taxon>
        <taxon>Pseudomonadati</taxon>
        <taxon>Pseudomonadota</taxon>
        <taxon>Betaproteobacteria</taxon>
        <taxon>Neisseriales</taxon>
        <taxon>Chitinibacteraceae</taxon>
        <taxon>Chitinimonas</taxon>
    </lineage>
</organism>
<dbReference type="InterPro" id="IPR034660">
    <property type="entry name" value="DinB/YfiT-like"/>
</dbReference>
<dbReference type="Proteomes" id="UP000317550">
    <property type="component" value="Chromosome"/>
</dbReference>
<gene>
    <name evidence="5" type="ORF">FNU76_11475</name>
</gene>
<evidence type="ECO:0000256" key="3">
    <source>
        <dbReference type="PIRSR" id="PIRSR607837-1"/>
    </source>
</evidence>
<dbReference type="GO" id="GO:0046872">
    <property type="term" value="F:metal ion binding"/>
    <property type="evidence" value="ECO:0007669"/>
    <property type="project" value="UniProtKB-KW"/>
</dbReference>
<name>A0A516SFL4_9NEIS</name>
<accession>A0A516SFL4</accession>
<dbReference type="OrthoDB" id="9807509at2"/>
<dbReference type="KEGG" id="cari:FNU76_11475"/>
<dbReference type="InterPro" id="IPR007837">
    <property type="entry name" value="DinB"/>
</dbReference>
<protein>
    <submittedName>
        <fullName evidence="5">DUF664 domain-containing protein</fullName>
    </submittedName>
</protein>
<dbReference type="PANTHER" id="PTHR37302:SF1">
    <property type="entry name" value="PROTEIN DINB"/>
    <property type="match status" value="1"/>
</dbReference>
<dbReference type="EMBL" id="CP041730">
    <property type="protein sequence ID" value="QDQ26932.1"/>
    <property type="molecule type" value="Genomic_DNA"/>
</dbReference>
<reference evidence="6" key="1">
    <citation type="submission" date="2019-07" db="EMBL/GenBank/DDBJ databases">
        <title>Chitinimonas sp. nov., isolated from Ny-Alesund, arctica soil.</title>
        <authorList>
            <person name="Xu Q."/>
            <person name="Peng F."/>
        </authorList>
    </citation>
    <scope>NUCLEOTIDE SEQUENCE [LARGE SCALE GENOMIC DNA]</scope>
    <source>
        <strain evidence="6">R3-44</strain>
    </source>
</reference>
<proteinExistence type="inferred from homology"/>
<sequence length="207" mass="23953">MDGGFQQPAGPGGSSHPRLSSRGRLEEPAMITWKNHFLYLVDYQHWANDKLFECLDKLSDEARKRDEGLFFKSIHGTANHLLVNNQLWFGRLKGEAQESRSDQQLHEEWRELKQALRQTVRHTQHWLQAQPPEFFEGELHFHSGSGMEHVNWVHDVLTHFATHYAHHRGQIAAIATKLGAPIPEMDFIYYRRDMQDSLANSRFSAAG</sequence>